<accession>A0A518B343</accession>
<gene>
    <name evidence="2" type="ORF">Pan216_22540</name>
</gene>
<name>A0A518B343_9BACT</name>
<dbReference type="GO" id="GO:0003676">
    <property type="term" value="F:nucleic acid binding"/>
    <property type="evidence" value="ECO:0007669"/>
    <property type="project" value="InterPro"/>
</dbReference>
<proteinExistence type="predicted"/>
<dbReference type="PANTHER" id="PTHR33877">
    <property type="entry name" value="SLL1193 PROTEIN"/>
    <property type="match status" value="1"/>
</dbReference>
<feature type="domain" description="HNH nuclease" evidence="1">
    <location>
        <begin position="4"/>
        <end position="60"/>
    </location>
</feature>
<reference evidence="2 3" key="1">
    <citation type="submission" date="2019-02" db="EMBL/GenBank/DDBJ databases">
        <title>Deep-cultivation of Planctomycetes and their phenomic and genomic characterization uncovers novel biology.</title>
        <authorList>
            <person name="Wiegand S."/>
            <person name="Jogler M."/>
            <person name="Boedeker C."/>
            <person name="Pinto D."/>
            <person name="Vollmers J."/>
            <person name="Rivas-Marin E."/>
            <person name="Kohn T."/>
            <person name="Peeters S.H."/>
            <person name="Heuer A."/>
            <person name="Rast P."/>
            <person name="Oberbeckmann S."/>
            <person name="Bunk B."/>
            <person name="Jeske O."/>
            <person name="Meyerdierks A."/>
            <person name="Storesund J.E."/>
            <person name="Kallscheuer N."/>
            <person name="Luecker S."/>
            <person name="Lage O.M."/>
            <person name="Pohl T."/>
            <person name="Merkel B.J."/>
            <person name="Hornburger P."/>
            <person name="Mueller R.-W."/>
            <person name="Bruemmer F."/>
            <person name="Labrenz M."/>
            <person name="Spormann A.M."/>
            <person name="Op den Camp H."/>
            <person name="Overmann J."/>
            <person name="Amann R."/>
            <person name="Jetten M.S.M."/>
            <person name="Mascher T."/>
            <person name="Medema M.H."/>
            <person name="Devos D.P."/>
            <person name="Kaster A.-K."/>
            <person name="Ovreas L."/>
            <person name="Rohde M."/>
            <person name="Galperin M.Y."/>
            <person name="Jogler C."/>
        </authorList>
    </citation>
    <scope>NUCLEOTIDE SEQUENCE [LARGE SCALE GENOMIC DNA]</scope>
    <source>
        <strain evidence="2 3">Pan216</strain>
    </source>
</reference>
<dbReference type="PANTHER" id="PTHR33877:SF1">
    <property type="entry name" value="TYPE IV METHYL-DIRECTED RESTRICTION ENZYME ECOKMCRA"/>
    <property type="match status" value="1"/>
</dbReference>
<evidence type="ECO:0000313" key="3">
    <source>
        <dbReference type="Proteomes" id="UP000317093"/>
    </source>
</evidence>
<evidence type="ECO:0000313" key="2">
    <source>
        <dbReference type="EMBL" id="QDU61398.1"/>
    </source>
</evidence>
<dbReference type="SMART" id="SM00507">
    <property type="entry name" value="HNHc"/>
    <property type="match status" value="1"/>
</dbReference>
<organism evidence="2 3">
    <name type="scientific">Kolteria novifilia</name>
    <dbReference type="NCBI Taxonomy" id="2527975"/>
    <lineage>
        <taxon>Bacteria</taxon>
        <taxon>Pseudomonadati</taxon>
        <taxon>Planctomycetota</taxon>
        <taxon>Planctomycetia</taxon>
        <taxon>Kolteriales</taxon>
        <taxon>Kolteriaceae</taxon>
        <taxon>Kolteria</taxon>
    </lineage>
</organism>
<dbReference type="InterPro" id="IPR002711">
    <property type="entry name" value="HNH"/>
</dbReference>
<dbReference type="KEGG" id="knv:Pan216_22540"/>
<keyword evidence="2" id="KW-0540">Nuclease</keyword>
<dbReference type="CDD" id="cd00085">
    <property type="entry name" value="HNHc"/>
    <property type="match status" value="1"/>
</dbReference>
<protein>
    <submittedName>
        <fullName evidence="2">HNH endonuclease</fullName>
    </submittedName>
</protein>
<dbReference type="EMBL" id="CP036279">
    <property type="protein sequence ID" value="QDU61398.1"/>
    <property type="molecule type" value="Genomic_DNA"/>
</dbReference>
<keyword evidence="2" id="KW-0255">Endonuclease</keyword>
<sequence>MNQALRSQVRTREGNRCEYCLIHQEHDSFFTFPIDHIVARQHGGDTTLGNLALSCFRCNSRKGPNIASIDPLSGRLTELYHPRRARWKHHFEWIGPMINGKTDVGRATVSLLAMNHPDIVLLRELLIEEGTFPPVVD</sequence>
<evidence type="ECO:0000259" key="1">
    <source>
        <dbReference type="SMART" id="SM00507"/>
    </source>
</evidence>
<dbReference type="GO" id="GO:0008270">
    <property type="term" value="F:zinc ion binding"/>
    <property type="evidence" value="ECO:0007669"/>
    <property type="project" value="InterPro"/>
</dbReference>
<dbReference type="Proteomes" id="UP000317093">
    <property type="component" value="Chromosome"/>
</dbReference>
<dbReference type="Pfam" id="PF01844">
    <property type="entry name" value="HNH"/>
    <property type="match status" value="1"/>
</dbReference>
<keyword evidence="3" id="KW-1185">Reference proteome</keyword>
<dbReference type="GO" id="GO:0004519">
    <property type="term" value="F:endonuclease activity"/>
    <property type="evidence" value="ECO:0007669"/>
    <property type="project" value="UniProtKB-KW"/>
</dbReference>
<dbReference type="OrthoDB" id="9802901at2"/>
<dbReference type="RefSeq" id="WP_145257995.1">
    <property type="nucleotide sequence ID" value="NZ_CP036279.1"/>
</dbReference>
<keyword evidence="2" id="KW-0378">Hydrolase</keyword>
<dbReference type="AlphaFoldDB" id="A0A518B343"/>
<dbReference type="Gene3D" id="1.10.30.50">
    <property type="match status" value="1"/>
</dbReference>
<dbReference type="InterPro" id="IPR003615">
    <property type="entry name" value="HNH_nuc"/>
</dbReference>
<dbReference type="InterPro" id="IPR052892">
    <property type="entry name" value="NA-targeting_endonuclease"/>
</dbReference>